<name>A0AAN7K4E1_9MYRT</name>
<feature type="compositionally biased region" description="Polar residues" evidence="5">
    <location>
        <begin position="361"/>
        <end position="379"/>
    </location>
</feature>
<dbReference type="Pfam" id="PF13178">
    <property type="entry name" value="DUF4005"/>
    <property type="match status" value="1"/>
</dbReference>
<feature type="domain" description="DUF4005" evidence="6">
    <location>
        <begin position="338"/>
        <end position="420"/>
    </location>
</feature>
<protein>
    <recommendedName>
        <fullName evidence="6">DUF4005 domain-containing protein</fullName>
    </recommendedName>
</protein>
<evidence type="ECO:0000313" key="7">
    <source>
        <dbReference type="EMBL" id="KAK4758084.1"/>
    </source>
</evidence>
<accession>A0AAN7K4E1</accession>
<dbReference type="EMBL" id="JAXIOK010000012">
    <property type="protein sequence ID" value="KAK4758084.1"/>
    <property type="molecule type" value="Genomic_DNA"/>
</dbReference>
<dbReference type="InterPro" id="IPR027417">
    <property type="entry name" value="P-loop_NTPase"/>
</dbReference>
<dbReference type="Proteomes" id="UP001345219">
    <property type="component" value="Chromosome 15"/>
</dbReference>
<dbReference type="Pfam" id="PF00612">
    <property type="entry name" value="IQ"/>
    <property type="match status" value="2"/>
</dbReference>
<dbReference type="PANTHER" id="PTHR32295">
    <property type="entry name" value="IQ-DOMAIN 5-RELATED"/>
    <property type="match status" value="1"/>
</dbReference>
<comment type="subunit">
    <text evidence="3">Binds to multiple calmodulin (CaM) in the presence of Ca(2+) and CaM-like proteins.</text>
</comment>
<comment type="caution">
    <text evidence="7">The sequence shown here is derived from an EMBL/GenBank/DDBJ whole genome shotgun (WGS) entry which is preliminary data.</text>
</comment>
<sequence>MGFLRRLFGGRWKRSARDPNRKGKSRLTFPAAEDAIGISISSSSELDANKHALAVAAATAAVAEAAIAAAQAAAEVVRLTGGGAGSSGTAAVRAIAGETRCRPSLEDFAALRIQSAFRGYLARRALRALKALVKLQALVRGHIVRKQMADMLRRMHTLVRLQSRARANRGYSTAYSVSSSKSSSSQNPRSLSNASYRDSIEIHGTKYGSAWLNRWMENSVWDNGSLDDPALRSCRQEDERSAKILEVDTWMPRFNSQASIRSSPNHSVDHGGMGKIFVPFEPANYSSQPPNPRASLSEEEVASLSLNFPKGKEWKIRSVGNSSIVYCAGSSSRPGSRRGSFTPTRSECSWGYISSYSGHPNYMSNTESSRAKARSQSAPRQRLRTDRYGCSMNKAALRGSWDSRSMKDSVWSYNMTDYSRKTAEDQVSN</sequence>
<dbReference type="SMART" id="SM00015">
    <property type="entry name" value="IQ"/>
    <property type="match status" value="2"/>
</dbReference>
<dbReference type="Gene3D" id="1.20.5.190">
    <property type="match status" value="1"/>
</dbReference>
<dbReference type="PANTHER" id="PTHR32295:SF174">
    <property type="entry name" value="PROTEIN IQ-DOMAIN 24"/>
    <property type="match status" value="1"/>
</dbReference>
<gene>
    <name evidence="7" type="ORF">SAY87_019385</name>
</gene>
<evidence type="ECO:0000313" key="8">
    <source>
        <dbReference type="Proteomes" id="UP001345219"/>
    </source>
</evidence>
<proteinExistence type="inferred from homology"/>
<organism evidence="7 8">
    <name type="scientific">Trapa incisa</name>
    <dbReference type="NCBI Taxonomy" id="236973"/>
    <lineage>
        <taxon>Eukaryota</taxon>
        <taxon>Viridiplantae</taxon>
        <taxon>Streptophyta</taxon>
        <taxon>Embryophyta</taxon>
        <taxon>Tracheophyta</taxon>
        <taxon>Spermatophyta</taxon>
        <taxon>Magnoliopsida</taxon>
        <taxon>eudicotyledons</taxon>
        <taxon>Gunneridae</taxon>
        <taxon>Pentapetalae</taxon>
        <taxon>rosids</taxon>
        <taxon>malvids</taxon>
        <taxon>Myrtales</taxon>
        <taxon>Lythraceae</taxon>
        <taxon>Trapa</taxon>
    </lineage>
</organism>
<dbReference type="PROSITE" id="PS50096">
    <property type="entry name" value="IQ"/>
    <property type="match status" value="2"/>
</dbReference>
<evidence type="ECO:0000256" key="2">
    <source>
        <dbReference type="ARBA" id="ARBA00024341"/>
    </source>
</evidence>
<dbReference type="InterPro" id="IPR025064">
    <property type="entry name" value="DUF4005"/>
</dbReference>
<dbReference type="CDD" id="cd23767">
    <property type="entry name" value="IQCD"/>
    <property type="match status" value="1"/>
</dbReference>
<dbReference type="AlphaFoldDB" id="A0AAN7K4E1"/>
<evidence type="ECO:0000259" key="6">
    <source>
        <dbReference type="Pfam" id="PF13178"/>
    </source>
</evidence>
<dbReference type="SUPFAM" id="SSF52540">
    <property type="entry name" value="P-loop containing nucleoside triphosphate hydrolases"/>
    <property type="match status" value="1"/>
</dbReference>
<keyword evidence="1" id="KW-0112">Calmodulin-binding</keyword>
<evidence type="ECO:0000256" key="5">
    <source>
        <dbReference type="SAM" id="MobiDB-lite"/>
    </source>
</evidence>
<feature type="compositionally biased region" description="Low complexity" evidence="5">
    <location>
        <begin position="172"/>
        <end position="192"/>
    </location>
</feature>
<evidence type="ECO:0000256" key="3">
    <source>
        <dbReference type="ARBA" id="ARBA00024378"/>
    </source>
</evidence>
<comment type="similarity">
    <text evidence="2">Belongs to the IQD family.</text>
</comment>
<feature type="region of interest" description="Disordered" evidence="5">
    <location>
        <begin position="361"/>
        <end position="384"/>
    </location>
</feature>
<evidence type="ECO:0000256" key="4">
    <source>
        <dbReference type="ARBA" id="ARBA00045534"/>
    </source>
</evidence>
<reference evidence="7 8" key="1">
    <citation type="journal article" date="2023" name="Hortic Res">
        <title>Pangenome of water caltrop reveals structural variations and asymmetric subgenome divergence after allopolyploidization.</title>
        <authorList>
            <person name="Zhang X."/>
            <person name="Chen Y."/>
            <person name="Wang L."/>
            <person name="Yuan Y."/>
            <person name="Fang M."/>
            <person name="Shi L."/>
            <person name="Lu R."/>
            <person name="Comes H.P."/>
            <person name="Ma Y."/>
            <person name="Chen Y."/>
            <person name="Huang G."/>
            <person name="Zhou Y."/>
            <person name="Zheng Z."/>
            <person name="Qiu Y."/>
        </authorList>
    </citation>
    <scope>NUCLEOTIDE SEQUENCE [LARGE SCALE GENOMIC DNA]</scope>
    <source>
        <tissue evidence="7">Roots</tissue>
    </source>
</reference>
<keyword evidence="8" id="KW-1185">Reference proteome</keyword>
<dbReference type="InterPro" id="IPR000048">
    <property type="entry name" value="IQ_motif_EF-hand-BS"/>
</dbReference>
<comment type="function">
    <text evidence="4">May be involved in cooperative interactions with calmodulins or calmodulin-like proteins. Recruits calmodulin proteins to microtubules, thus being a potential scaffold in cellular signaling and trafficking. May associate with nucleic acids and regulate gene expression at the transcriptional or post-transcriptional level.</text>
</comment>
<evidence type="ECO:0000256" key="1">
    <source>
        <dbReference type="ARBA" id="ARBA00022860"/>
    </source>
</evidence>
<feature type="region of interest" description="Disordered" evidence="5">
    <location>
        <begin position="172"/>
        <end position="193"/>
    </location>
</feature>
<dbReference type="GO" id="GO:0005516">
    <property type="term" value="F:calmodulin binding"/>
    <property type="evidence" value="ECO:0007669"/>
    <property type="project" value="UniProtKB-KW"/>
</dbReference>